<proteinExistence type="predicted"/>
<gene>
    <name evidence="1" type="ORF">FRV6_03950</name>
</gene>
<sequence>MDLEVRLELGILTLGPEVYKALHEVSYFQTMNAAGVIRKTVEYGVTYETNPEANP</sequence>
<reference evidence="2" key="1">
    <citation type="submission" date="2016-09" db="EMBL/GenBank/DDBJ databases">
        <authorList>
            <person name="Guldener U."/>
        </authorList>
    </citation>
    <scope>NUCLEOTIDE SEQUENCE [LARGE SCALE GENOMIC DNA]</scope>
    <source>
        <strain evidence="2">V64-1</strain>
    </source>
</reference>
<accession>A0A2H3STH8</accession>
<evidence type="ECO:0000313" key="2">
    <source>
        <dbReference type="Proteomes" id="UP000219369"/>
    </source>
</evidence>
<dbReference type="AlphaFoldDB" id="A0A2H3STH8"/>
<dbReference type="EMBL" id="FMJY01000002">
    <property type="protein sequence ID" value="SCO79737.1"/>
    <property type="molecule type" value="Genomic_DNA"/>
</dbReference>
<evidence type="ECO:0000313" key="1">
    <source>
        <dbReference type="EMBL" id="SCO79737.1"/>
    </source>
</evidence>
<organism evidence="1 2">
    <name type="scientific">Fusarium oxysporum</name>
    <name type="common">Fusarium vascular wilt</name>
    <dbReference type="NCBI Taxonomy" id="5507"/>
    <lineage>
        <taxon>Eukaryota</taxon>
        <taxon>Fungi</taxon>
        <taxon>Dikarya</taxon>
        <taxon>Ascomycota</taxon>
        <taxon>Pezizomycotina</taxon>
        <taxon>Sordariomycetes</taxon>
        <taxon>Hypocreomycetidae</taxon>
        <taxon>Hypocreales</taxon>
        <taxon>Nectriaceae</taxon>
        <taxon>Fusarium</taxon>
        <taxon>Fusarium oxysporum species complex</taxon>
    </lineage>
</organism>
<name>A0A2H3STH8_FUSOX</name>
<protein>
    <submittedName>
        <fullName evidence="1">Uncharacterized protein</fullName>
    </submittedName>
</protein>
<dbReference type="Proteomes" id="UP000219369">
    <property type="component" value="Unassembled WGS sequence"/>
</dbReference>